<evidence type="ECO:0000313" key="9">
    <source>
        <dbReference type="Proteomes" id="UP000269157"/>
    </source>
</evidence>
<keyword evidence="2" id="KW-0229">DNA integration</keyword>
<gene>
    <name evidence="8" type="ORF">BCF46_0938</name>
</gene>
<evidence type="ECO:0000256" key="4">
    <source>
        <dbReference type="ARBA" id="ARBA00023172"/>
    </source>
</evidence>
<dbReference type="Pfam" id="PF13356">
    <property type="entry name" value="Arm-DNA-bind_3"/>
    <property type="match status" value="1"/>
</dbReference>
<dbReference type="Pfam" id="PF00589">
    <property type="entry name" value="Phage_integrase"/>
    <property type="match status" value="1"/>
</dbReference>
<evidence type="ECO:0000259" key="7">
    <source>
        <dbReference type="PROSITE" id="PS51900"/>
    </source>
</evidence>
<dbReference type="InterPro" id="IPR002104">
    <property type="entry name" value="Integrase_catalytic"/>
</dbReference>
<dbReference type="PROSITE" id="PS51898">
    <property type="entry name" value="TYR_RECOMBINASE"/>
    <property type="match status" value="1"/>
</dbReference>
<dbReference type="EMBL" id="RCCE01000001">
    <property type="protein sequence ID" value="RLJ60734.1"/>
    <property type="molecule type" value="Genomic_DNA"/>
</dbReference>
<sequence length="369" mass="42082">MKMRLTDLSVKKLKSPTSGQVTHWDEVTPGFGIRCSTKSKSYVVMYGERRLLKTLGRYPALSLAEARKRAKLFMATEASLETPNQEYDFEDLVEVYLEDCRLRLRGNTLQGYSLYLKQVKLSGRISQITQGEILRAIERYTKSPSSQNYAFTTLKVFFNWAVKRQHLTSNPLSVLGRPHKSQSRERVLCDEELKLLLRYTLMHQGDRFHDIVSLLIMTGQRRGEIADLQWSEVETDTLVFSRNRTKNKRAHTVPLGSQAIELLHYIDGGEVHVFGTALSDVPFSGWSRAQRRLVKETGLAHFTLHDLRRTFATNQARLGTPIHVTEKLLNHISGTISGVAAVYNRHSYLDEMRAAVAAHDEYLTDLLAT</sequence>
<dbReference type="AlphaFoldDB" id="A0A497X6G6"/>
<organism evidence="8 9">
    <name type="scientific">Litoreibacter meonggei</name>
    <dbReference type="NCBI Taxonomy" id="1049199"/>
    <lineage>
        <taxon>Bacteria</taxon>
        <taxon>Pseudomonadati</taxon>
        <taxon>Pseudomonadota</taxon>
        <taxon>Alphaproteobacteria</taxon>
        <taxon>Rhodobacterales</taxon>
        <taxon>Roseobacteraceae</taxon>
        <taxon>Litoreibacter</taxon>
    </lineage>
</organism>
<feature type="domain" description="Tyr recombinase" evidence="6">
    <location>
        <begin position="183"/>
        <end position="357"/>
    </location>
</feature>
<dbReference type="OrthoDB" id="7615137at2"/>
<dbReference type="InterPro" id="IPR011010">
    <property type="entry name" value="DNA_brk_join_enz"/>
</dbReference>
<accession>A0A497X6G6</accession>
<reference evidence="8 9" key="1">
    <citation type="submission" date="2018-10" db="EMBL/GenBank/DDBJ databases">
        <title>Genomic Encyclopedia of Archaeal and Bacterial Type Strains, Phase II (KMG-II): from individual species to whole genera.</title>
        <authorList>
            <person name="Goeker M."/>
        </authorList>
    </citation>
    <scope>NUCLEOTIDE SEQUENCE [LARGE SCALE GENOMIC DNA]</scope>
    <source>
        <strain evidence="8 9">DSM 29466</strain>
    </source>
</reference>
<dbReference type="PROSITE" id="PS51900">
    <property type="entry name" value="CB"/>
    <property type="match status" value="1"/>
</dbReference>
<evidence type="ECO:0000256" key="2">
    <source>
        <dbReference type="ARBA" id="ARBA00022908"/>
    </source>
</evidence>
<dbReference type="InterPro" id="IPR010998">
    <property type="entry name" value="Integrase_recombinase_N"/>
</dbReference>
<dbReference type="PANTHER" id="PTHR30629:SF2">
    <property type="entry name" value="PROPHAGE INTEGRASE INTS-RELATED"/>
    <property type="match status" value="1"/>
</dbReference>
<dbReference type="GO" id="GO:0003677">
    <property type="term" value="F:DNA binding"/>
    <property type="evidence" value="ECO:0007669"/>
    <property type="project" value="UniProtKB-UniRule"/>
</dbReference>
<dbReference type="RefSeq" id="WP_121022134.1">
    <property type="nucleotide sequence ID" value="NZ_RCCE01000001.1"/>
</dbReference>
<evidence type="ECO:0000256" key="1">
    <source>
        <dbReference type="ARBA" id="ARBA00008857"/>
    </source>
</evidence>
<dbReference type="InterPro" id="IPR013762">
    <property type="entry name" value="Integrase-like_cat_sf"/>
</dbReference>
<evidence type="ECO:0000259" key="6">
    <source>
        <dbReference type="PROSITE" id="PS51898"/>
    </source>
</evidence>
<dbReference type="InterPro" id="IPR044068">
    <property type="entry name" value="CB"/>
</dbReference>
<dbReference type="SUPFAM" id="SSF56349">
    <property type="entry name" value="DNA breaking-rejoining enzymes"/>
    <property type="match status" value="1"/>
</dbReference>
<dbReference type="InterPro" id="IPR025166">
    <property type="entry name" value="Integrase_DNA_bind_dom"/>
</dbReference>
<comment type="caution">
    <text evidence="8">The sequence shown here is derived from an EMBL/GenBank/DDBJ whole genome shotgun (WGS) entry which is preliminary data.</text>
</comment>
<feature type="domain" description="Core-binding (CB)" evidence="7">
    <location>
        <begin position="87"/>
        <end position="162"/>
    </location>
</feature>
<dbReference type="Proteomes" id="UP000269157">
    <property type="component" value="Unassembled WGS sequence"/>
</dbReference>
<dbReference type="GO" id="GO:0015074">
    <property type="term" value="P:DNA integration"/>
    <property type="evidence" value="ECO:0007669"/>
    <property type="project" value="UniProtKB-KW"/>
</dbReference>
<keyword evidence="4" id="KW-0233">DNA recombination</keyword>
<dbReference type="Gene3D" id="3.30.160.390">
    <property type="entry name" value="Integrase, DNA-binding domain"/>
    <property type="match status" value="1"/>
</dbReference>
<protein>
    <submittedName>
        <fullName evidence="8">Site-specific recombinase XerD</fullName>
    </submittedName>
</protein>
<evidence type="ECO:0000313" key="8">
    <source>
        <dbReference type="EMBL" id="RLJ60734.1"/>
    </source>
</evidence>
<keyword evidence="9" id="KW-1185">Reference proteome</keyword>
<dbReference type="PANTHER" id="PTHR30629">
    <property type="entry name" value="PROPHAGE INTEGRASE"/>
    <property type="match status" value="1"/>
</dbReference>
<dbReference type="Gene3D" id="1.10.443.10">
    <property type="entry name" value="Intergrase catalytic core"/>
    <property type="match status" value="1"/>
</dbReference>
<proteinExistence type="inferred from homology"/>
<dbReference type="InterPro" id="IPR050808">
    <property type="entry name" value="Phage_Integrase"/>
</dbReference>
<name>A0A497X6G6_9RHOB</name>
<keyword evidence="3 5" id="KW-0238">DNA-binding</keyword>
<dbReference type="InterPro" id="IPR038488">
    <property type="entry name" value="Integrase_DNA-bd_sf"/>
</dbReference>
<comment type="similarity">
    <text evidence="1">Belongs to the 'phage' integrase family.</text>
</comment>
<evidence type="ECO:0000256" key="3">
    <source>
        <dbReference type="ARBA" id="ARBA00023125"/>
    </source>
</evidence>
<dbReference type="Gene3D" id="1.10.150.130">
    <property type="match status" value="1"/>
</dbReference>
<dbReference type="CDD" id="cd00801">
    <property type="entry name" value="INT_P4_C"/>
    <property type="match status" value="1"/>
</dbReference>
<dbReference type="GO" id="GO:0006310">
    <property type="term" value="P:DNA recombination"/>
    <property type="evidence" value="ECO:0007669"/>
    <property type="project" value="UniProtKB-KW"/>
</dbReference>
<evidence type="ECO:0000256" key="5">
    <source>
        <dbReference type="PROSITE-ProRule" id="PRU01248"/>
    </source>
</evidence>